<evidence type="ECO:0000313" key="3">
    <source>
        <dbReference type="Proteomes" id="UP001597241"/>
    </source>
</evidence>
<protein>
    <submittedName>
        <fullName evidence="2">DUF6933 domain-containing protein</fullName>
    </submittedName>
</protein>
<proteinExistence type="predicted"/>
<dbReference type="RefSeq" id="WP_386809037.1">
    <property type="nucleotide sequence ID" value="NZ_JBHTMV010000004.1"/>
</dbReference>
<gene>
    <name evidence="2" type="ORF">ACFQ5N_08305</name>
</gene>
<dbReference type="InterPro" id="IPR053864">
    <property type="entry name" value="DUF6933"/>
</dbReference>
<evidence type="ECO:0000313" key="2">
    <source>
        <dbReference type="EMBL" id="MFD1293833.1"/>
    </source>
</evidence>
<organism evidence="2 3">
    <name type="scientific">Lutibacter holmesii</name>
    <dbReference type="NCBI Taxonomy" id="1137985"/>
    <lineage>
        <taxon>Bacteria</taxon>
        <taxon>Pseudomonadati</taxon>
        <taxon>Bacteroidota</taxon>
        <taxon>Flavobacteriia</taxon>
        <taxon>Flavobacteriales</taxon>
        <taxon>Flavobacteriaceae</taxon>
        <taxon>Lutibacter</taxon>
    </lineage>
</organism>
<reference evidence="3" key="1">
    <citation type="journal article" date="2019" name="Int. J. Syst. Evol. Microbiol.">
        <title>The Global Catalogue of Microorganisms (GCM) 10K type strain sequencing project: providing services to taxonomists for standard genome sequencing and annotation.</title>
        <authorList>
            <consortium name="The Broad Institute Genomics Platform"/>
            <consortium name="The Broad Institute Genome Sequencing Center for Infectious Disease"/>
            <person name="Wu L."/>
            <person name="Ma J."/>
        </authorList>
    </citation>
    <scope>NUCLEOTIDE SEQUENCE [LARGE SCALE GENOMIC DNA]</scope>
    <source>
        <strain evidence="3">CCUG 62221</strain>
    </source>
</reference>
<dbReference type="Proteomes" id="UP001597241">
    <property type="component" value="Unassembled WGS sequence"/>
</dbReference>
<comment type="caution">
    <text evidence="2">The sequence shown here is derived from an EMBL/GenBank/DDBJ whole genome shotgun (WGS) entry which is preliminary data.</text>
</comment>
<name>A0ABW3WQ04_9FLAO</name>
<feature type="domain" description="DUF6933" evidence="1">
    <location>
        <begin position="5"/>
        <end position="158"/>
    </location>
</feature>
<dbReference type="Pfam" id="PF22016">
    <property type="entry name" value="DUF6933"/>
    <property type="match status" value="1"/>
</dbReference>
<dbReference type="EMBL" id="JBHTMV010000004">
    <property type="protein sequence ID" value="MFD1293833.1"/>
    <property type="molecule type" value="Genomic_DNA"/>
</dbReference>
<keyword evidence="3" id="KW-1185">Reference proteome</keyword>
<evidence type="ECO:0000259" key="1">
    <source>
        <dbReference type="Pfam" id="PF22016"/>
    </source>
</evidence>
<sequence length="174" mass="20258">MRTPIYTTKKLEKTIKKIIQTDKNSESGILGKWNATIFYVDRKKCWLISNAKTQYCLILPDVKSADLNLINKKFKDSLYEQLKNDGIYIEFDKLNEIIGEIEFHPTDNDRKTAGFQNHKLANLECWKVDYEKYENMPFIDLASGLNSVPIHIGTSKKMDDFTKSTIEIKRLLTE</sequence>
<accession>A0ABW3WQ04</accession>